<dbReference type="RefSeq" id="WP_143847809.1">
    <property type="nucleotide sequence ID" value="NZ_VLXZ01000003.1"/>
</dbReference>
<keyword evidence="1" id="KW-0472">Membrane</keyword>
<dbReference type="InterPro" id="IPR047928">
    <property type="entry name" value="Perm_prefix_1"/>
</dbReference>
<dbReference type="NCBIfam" id="NF038403">
    <property type="entry name" value="perm_prefix_1"/>
    <property type="match status" value="1"/>
</dbReference>
<dbReference type="AlphaFoldDB" id="A0A554A0U2"/>
<evidence type="ECO:0008006" key="4">
    <source>
        <dbReference type="Google" id="ProtNLM"/>
    </source>
</evidence>
<organism evidence="2 3">
    <name type="scientific">Alkalicoccobacillus porphyridii</name>
    <dbReference type="NCBI Taxonomy" id="2597270"/>
    <lineage>
        <taxon>Bacteria</taxon>
        <taxon>Bacillati</taxon>
        <taxon>Bacillota</taxon>
        <taxon>Bacilli</taxon>
        <taxon>Bacillales</taxon>
        <taxon>Bacillaceae</taxon>
        <taxon>Alkalicoccobacillus</taxon>
    </lineage>
</organism>
<comment type="caution">
    <text evidence="2">The sequence shown here is derived from an EMBL/GenBank/DDBJ whole genome shotgun (WGS) entry which is preliminary data.</text>
</comment>
<keyword evidence="1" id="KW-1133">Transmembrane helix</keyword>
<keyword evidence="3" id="KW-1185">Reference proteome</keyword>
<proteinExistence type="predicted"/>
<keyword evidence="1" id="KW-0812">Transmembrane</keyword>
<name>A0A554A0U2_9BACI</name>
<feature type="transmembrane region" description="Helical" evidence="1">
    <location>
        <begin position="84"/>
        <end position="102"/>
    </location>
</feature>
<dbReference type="OrthoDB" id="9815852at2"/>
<accession>A0A554A0U2</accession>
<evidence type="ECO:0000313" key="3">
    <source>
        <dbReference type="Proteomes" id="UP000318521"/>
    </source>
</evidence>
<sequence>MKKIQHHVDRLFRDLPETEEVIQVKEEIILDLQEKAQDLIIQGKTEEDAINKTIVDFGDIDEIKAELQQTPVQSSHTKKKHTRLNLWFSVWGSGLFIALMWFMNIEYTPNNIWFVYPTFVILWWPLSMYYYWRRQGGGK</sequence>
<gene>
    <name evidence="2" type="ORF">FN960_06095</name>
</gene>
<evidence type="ECO:0000256" key="1">
    <source>
        <dbReference type="SAM" id="Phobius"/>
    </source>
</evidence>
<dbReference type="Proteomes" id="UP000318521">
    <property type="component" value="Unassembled WGS sequence"/>
</dbReference>
<feature type="transmembrane region" description="Helical" evidence="1">
    <location>
        <begin position="114"/>
        <end position="132"/>
    </location>
</feature>
<evidence type="ECO:0000313" key="2">
    <source>
        <dbReference type="EMBL" id="TSB47309.1"/>
    </source>
</evidence>
<dbReference type="EMBL" id="VLXZ01000003">
    <property type="protein sequence ID" value="TSB47309.1"/>
    <property type="molecule type" value="Genomic_DNA"/>
</dbReference>
<protein>
    <recommendedName>
        <fullName evidence="4">2TM domain-containing protein</fullName>
    </recommendedName>
</protein>
<reference evidence="2 3" key="1">
    <citation type="submission" date="2019-07" db="EMBL/GenBank/DDBJ databases">
        <authorList>
            <person name="Park Y.J."/>
            <person name="Jeong S.E."/>
            <person name="Jung H.S."/>
        </authorList>
    </citation>
    <scope>NUCLEOTIDE SEQUENCE [LARGE SCALE GENOMIC DNA]</scope>
    <source>
        <strain evidence="3">P16(2019)</strain>
    </source>
</reference>